<proteinExistence type="predicted"/>
<protein>
    <submittedName>
        <fullName evidence="1">Uncharacterized protein</fullName>
    </submittedName>
</protein>
<organism evidence="1">
    <name type="scientific">uncultured Caudovirales phage</name>
    <dbReference type="NCBI Taxonomy" id="2100421"/>
    <lineage>
        <taxon>Viruses</taxon>
        <taxon>Duplodnaviria</taxon>
        <taxon>Heunggongvirae</taxon>
        <taxon>Uroviricota</taxon>
        <taxon>Caudoviricetes</taxon>
        <taxon>Peduoviridae</taxon>
        <taxon>Maltschvirus</taxon>
        <taxon>Maltschvirus maltsch</taxon>
    </lineage>
</organism>
<evidence type="ECO:0000313" key="1">
    <source>
        <dbReference type="EMBL" id="CAB4129646.1"/>
    </source>
</evidence>
<reference evidence="1" key="1">
    <citation type="submission" date="2020-04" db="EMBL/GenBank/DDBJ databases">
        <authorList>
            <person name="Chiriac C."/>
            <person name="Salcher M."/>
            <person name="Ghai R."/>
            <person name="Kavagutti S V."/>
        </authorList>
    </citation>
    <scope>NUCLEOTIDE SEQUENCE</scope>
</reference>
<sequence>MYATPIIVYQNIDNPLEFIFRDRDQKRISIHGYQVNLNIITANSPTANQVVKSSTSVVAVKDGTTVESAVTNGTMTTSPFITIPLTVLDDGVDAQTRGRATVVVTKGAVNGLCPDDYWYSIAVTNQANVSMPAFTDGNGTARGTLKLIGGIY</sequence>
<gene>
    <name evidence="1" type="ORF">UFOVP116_68</name>
</gene>
<dbReference type="EMBL" id="LR796237">
    <property type="protein sequence ID" value="CAB4129646.1"/>
    <property type="molecule type" value="Genomic_DNA"/>
</dbReference>
<name>A0A6J5L8S0_9CAUD</name>
<accession>A0A6J5L8S0</accession>